<keyword evidence="3" id="KW-1185">Reference proteome</keyword>
<feature type="transmembrane region" description="Helical" evidence="1">
    <location>
        <begin position="12"/>
        <end position="37"/>
    </location>
</feature>
<dbReference type="PANTHER" id="PTHR14256:SF1">
    <property type="entry name" value="GEO09626P1"/>
    <property type="match status" value="1"/>
</dbReference>
<dbReference type="OrthoDB" id="5511684at2759"/>
<accession>M2QV78</accession>
<organism evidence="2 3">
    <name type="scientific">Ceriporiopsis subvermispora (strain B)</name>
    <name type="common">White-rot fungus</name>
    <name type="synonym">Gelatoporia subvermispora</name>
    <dbReference type="NCBI Taxonomy" id="914234"/>
    <lineage>
        <taxon>Eukaryota</taxon>
        <taxon>Fungi</taxon>
        <taxon>Dikarya</taxon>
        <taxon>Basidiomycota</taxon>
        <taxon>Agaricomycotina</taxon>
        <taxon>Agaricomycetes</taxon>
        <taxon>Polyporales</taxon>
        <taxon>Gelatoporiaceae</taxon>
        <taxon>Gelatoporia</taxon>
    </lineage>
</organism>
<keyword evidence="1" id="KW-0472">Membrane</keyword>
<evidence type="ECO:0000313" key="3">
    <source>
        <dbReference type="Proteomes" id="UP000016930"/>
    </source>
</evidence>
<protein>
    <submittedName>
        <fullName evidence="2">Uncharacterized protein</fullName>
    </submittedName>
</protein>
<dbReference type="AlphaFoldDB" id="M2QV78"/>
<gene>
    <name evidence="2" type="ORF">CERSUDRAFT_111569</name>
</gene>
<name>M2QV78_CERS8</name>
<dbReference type="InterPro" id="IPR010530">
    <property type="entry name" value="B12D"/>
</dbReference>
<dbReference type="STRING" id="914234.M2QV78"/>
<reference evidence="2 3" key="1">
    <citation type="journal article" date="2012" name="Proc. Natl. Acad. Sci. U.S.A.">
        <title>Comparative genomics of Ceriporiopsis subvermispora and Phanerochaete chrysosporium provide insight into selective ligninolysis.</title>
        <authorList>
            <person name="Fernandez-Fueyo E."/>
            <person name="Ruiz-Duenas F.J."/>
            <person name="Ferreira P."/>
            <person name="Floudas D."/>
            <person name="Hibbett D.S."/>
            <person name="Canessa P."/>
            <person name="Larrondo L.F."/>
            <person name="James T.Y."/>
            <person name="Seelenfreund D."/>
            <person name="Lobos S."/>
            <person name="Polanco R."/>
            <person name="Tello M."/>
            <person name="Honda Y."/>
            <person name="Watanabe T."/>
            <person name="Watanabe T."/>
            <person name="Ryu J.S."/>
            <person name="Kubicek C.P."/>
            <person name="Schmoll M."/>
            <person name="Gaskell J."/>
            <person name="Hammel K.E."/>
            <person name="St John F.J."/>
            <person name="Vanden Wymelenberg A."/>
            <person name="Sabat G."/>
            <person name="Splinter BonDurant S."/>
            <person name="Syed K."/>
            <person name="Yadav J.S."/>
            <person name="Doddapaneni H."/>
            <person name="Subramanian V."/>
            <person name="Lavin J.L."/>
            <person name="Oguiza J.A."/>
            <person name="Perez G."/>
            <person name="Pisabarro A.G."/>
            <person name="Ramirez L."/>
            <person name="Santoyo F."/>
            <person name="Master E."/>
            <person name="Coutinho P.M."/>
            <person name="Henrissat B."/>
            <person name="Lombard V."/>
            <person name="Magnuson J.K."/>
            <person name="Kuees U."/>
            <person name="Hori C."/>
            <person name="Igarashi K."/>
            <person name="Samejima M."/>
            <person name="Held B.W."/>
            <person name="Barry K.W."/>
            <person name="LaButti K.M."/>
            <person name="Lapidus A."/>
            <person name="Lindquist E.A."/>
            <person name="Lucas S.M."/>
            <person name="Riley R."/>
            <person name="Salamov A.A."/>
            <person name="Hoffmeister D."/>
            <person name="Schwenk D."/>
            <person name="Hadar Y."/>
            <person name="Yarden O."/>
            <person name="de Vries R.P."/>
            <person name="Wiebenga A."/>
            <person name="Stenlid J."/>
            <person name="Eastwood D."/>
            <person name="Grigoriev I.V."/>
            <person name="Berka R.M."/>
            <person name="Blanchette R.A."/>
            <person name="Kersten P."/>
            <person name="Martinez A.T."/>
            <person name="Vicuna R."/>
            <person name="Cullen D."/>
        </authorList>
    </citation>
    <scope>NUCLEOTIDE SEQUENCE [LARGE SCALE GENOMIC DNA]</scope>
    <source>
        <strain evidence="2 3">B</strain>
    </source>
</reference>
<dbReference type="EMBL" id="KB445792">
    <property type="protein sequence ID" value="EMD40998.1"/>
    <property type="molecule type" value="Genomic_DNA"/>
</dbReference>
<keyword evidence="1" id="KW-0812">Transmembrane</keyword>
<dbReference type="Proteomes" id="UP000016930">
    <property type="component" value="Unassembled WGS sequence"/>
</dbReference>
<evidence type="ECO:0000256" key="1">
    <source>
        <dbReference type="SAM" id="Phobius"/>
    </source>
</evidence>
<proteinExistence type="predicted"/>
<sequence length="82" mass="9758">MSNQFRRSFMKNWFAVEAIPIYAVVGLVVSGGTWYLYRLARGPTVIWTRDNPQPWNDIKPNENTKLLTVNQQFEKNWERKKL</sequence>
<dbReference type="PANTHER" id="PTHR14256">
    <property type="entry name" value="NADH-UBIQUINONE OXIDOREDUCTASE MLRQ SUBUNIT"/>
    <property type="match status" value="1"/>
</dbReference>
<dbReference type="Pfam" id="PF06522">
    <property type="entry name" value="B12D"/>
    <property type="match status" value="1"/>
</dbReference>
<evidence type="ECO:0000313" key="2">
    <source>
        <dbReference type="EMBL" id="EMD40998.1"/>
    </source>
</evidence>
<dbReference type="HOGENOM" id="CLU_175748_1_0_1"/>
<keyword evidence="1" id="KW-1133">Transmembrane helix</keyword>